<keyword evidence="1" id="KW-0540">Nuclease</keyword>
<dbReference type="EMBL" id="CAXAMM010035080">
    <property type="protein sequence ID" value="CAK9073789.1"/>
    <property type="molecule type" value="Genomic_DNA"/>
</dbReference>
<gene>
    <name evidence="1" type="ORF">SCF082_LOCUS36048</name>
</gene>
<organism evidence="1 2">
    <name type="scientific">Durusdinium trenchii</name>
    <dbReference type="NCBI Taxonomy" id="1381693"/>
    <lineage>
        <taxon>Eukaryota</taxon>
        <taxon>Sar</taxon>
        <taxon>Alveolata</taxon>
        <taxon>Dinophyceae</taxon>
        <taxon>Suessiales</taxon>
        <taxon>Symbiodiniaceae</taxon>
        <taxon>Durusdinium</taxon>
    </lineage>
</organism>
<dbReference type="GO" id="GO:0004519">
    <property type="term" value="F:endonuclease activity"/>
    <property type="evidence" value="ECO:0007669"/>
    <property type="project" value="UniProtKB-KW"/>
</dbReference>
<dbReference type="Proteomes" id="UP001642464">
    <property type="component" value="Unassembled WGS sequence"/>
</dbReference>
<keyword evidence="1" id="KW-0378">Hydrolase</keyword>
<keyword evidence="1" id="KW-0255">Endonuclease</keyword>
<keyword evidence="2" id="KW-1185">Reference proteome</keyword>
<comment type="caution">
    <text evidence="1">The sequence shown here is derived from an EMBL/GenBank/DDBJ whole genome shotgun (WGS) entry which is preliminary data.</text>
</comment>
<evidence type="ECO:0000313" key="1">
    <source>
        <dbReference type="EMBL" id="CAK9073789.1"/>
    </source>
</evidence>
<protein>
    <submittedName>
        <fullName evidence="1">Endonuclease V</fullName>
    </submittedName>
</protein>
<reference evidence="1 2" key="1">
    <citation type="submission" date="2024-02" db="EMBL/GenBank/DDBJ databases">
        <authorList>
            <person name="Chen Y."/>
            <person name="Shah S."/>
            <person name="Dougan E. K."/>
            <person name="Thang M."/>
            <person name="Chan C."/>
        </authorList>
    </citation>
    <scope>NUCLEOTIDE SEQUENCE [LARGE SCALE GENOMIC DNA]</scope>
</reference>
<accession>A0ABP0PFG4</accession>
<name>A0ABP0PFG4_9DINO</name>
<evidence type="ECO:0000313" key="2">
    <source>
        <dbReference type="Proteomes" id="UP001642464"/>
    </source>
</evidence>
<sequence length="354" mass="39073">MFFVPTQELQGQGAKHKVFVDTDNLTDLTRLFTVVSDEVDMLVVVGTSSVLTRKWCLGEITTARVNNVPTVILGLADFELPNHCCLDTRLGLVNTSDLANYGISIEGLKDTINWLETVKCFPLEDFSLSALQSIVDELKGVKPALSPVADSTDSTDSDCLILSDPSNTEAMATAYILAAMTSRQIMHTQQTLPRVVVKEEKLPAITVKHGASGAISCLLVCTRLCFHSKQMADWLLQAYSLDCRVLPIVSSEDFELPSVNMGHSLSLNSTDVTLYLTILQSLFLEITLPFLPQKSSEDDLKWKAHRILQRLEAWDGGITFALLNQAIPSRADLGKNMFLFLLTLFILLSNSWSS</sequence>
<proteinExistence type="predicted"/>